<proteinExistence type="inferred from homology"/>
<dbReference type="RefSeq" id="WP_167217162.1">
    <property type="nucleotide sequence ID" value="NZ_CP050063.1"/>
</dbReference>
<evidence type="ECO:0000256" key="3">
    <source>
        <dbReference type="ARBA" id="ARBA00022475"/>
    </source>
</evidence>
<gene>
    <name evidence="8" type="ORF">G8759_31595</name>
</gene>
<sequence length="136" mass="15009">MNLASLYRFRSIGVLILRLAFGFQLVKVSYPYAFSPDKKMPEFMSYLTSLGFPLPTIGAYLSVYTELIGGILLLLGLWTRWASILLIINFSVAVGMAHLAINDTYQNTFPSVNLLAVCIFLLVNGPGKPSIDEGIN</sequence>
<dbReference type="GO" id="GO:0005886">
    <property type="term" value="C:plasma membrane"/>
    <property type="evidence" value="ECO:0007669"/>
    <property type="project" value="UniProtKB-SubCell"/>
</dbReference>
<feature type="transmembrane region" description="Helical" evidence="7">
    <location>
        <begin position="52"/>
        <end position="75"/>
    </location>
</feature>
<comment type="similarity">
    <text evidence="2">Belongs to the DoxX family.</text>
</comment>
<dbReference type="Proteomes" id="UP000501802">
    <property type="component" value="Chromosome"/>
</dbReference>
<accession>A0A6G9AXE1</accession>
<dbReference type="PANTHER" id="PTHR33452:SF1">
    <property type="entry name" value="INNER MEMBRANE PROTEIN YPHA-RELATED"/>
    <property type="match status" value="1"/>
</dbReference>
<feature type="transmembrane region" description="Helical" evidence="7">
    <location>
        <begin position="12"/>
        <end position="32"/>
    </location>
</feature>
<evidence type="ECO:0000313" key="8">
    <source>
        <dbReference type="EMBL" id="QIP16863.1"/>
    </source>
</evidence>
<evidence type="ECO:0000313" key="9">
    <source>
        <dbReference type="Proteomes" id="UP000501802"/>
    </source>
</evidence>
<protein>
    <submittedName>
        <fullName evidence="8">DoxX family protein</fullName>
    </submittedName>
</protein>
<dbReference type="InterPro" id="IPR032808">
    <property type="entry name" value="DoxX"/>
</dbReference>
<keyword evidence="6 7" id="KW-0472">Membrane</keyword>
<dbReference type="KEGG" id="spib:G8759_31595"/>
<dbReference type="EMBL" id="CP050063">
    <property type="protein sequence ID" value="QIP16863.1"/>
    <property type="molecule type" value="Genomic_DNA"/>
</dbReference>
<dbReference type="PANTHER" id="PTHR33452">
    <property type="entry name" value="OXIDOREDUCTASE CATD-RELATED"/>
    <property type="match status" value="1"/>
</dbReference>
<reference evidence="8 9" key="1">
    <citation type="submission" date="2020-03" db="EMBL/GenBank/DDBJ databases">
        <authorList>
            <person name="Kim M.K."/>
        </authorList>
    </citation>
    <scope>NUCLEOTIDE SEQUENCE [LARGE SCALE GENOMIC DNA]</scope>
    <source>
        <strain evidence="8 9">BT328</strain>
    </source>
</reference>
<feature type="transmembrane region" description="Helical" evidence="7">
    <location>
        <begin position="82"/>
        <end position="101"/>
    </location>
</feature>
<keyword evidence="4 7" id="KW-0812">Transmembrane</keyword>
<evidence type="ECO:0000256" key="6">
    <source>
        <dbReference type="ARBA" id="ARBA00023136"/>
    </source>
</evidence>
<evidence type="ECO:0000256" key="5">
    <source>
        <dbReference type="ARBA" id="ARBA00022989"/>
    </source>
</evidence>
<evidence type="ECO:0000256" key="7">
    <source>
        <dbReference type="SAM" id="Phobius"/>
    </source>
</evidence>
<dbReference type="InterPro" id="IPR051907">
    <property type="entry name" value="DoxX-like_oxidoreductase"/>
</dbReference>
<keyword evidence="5 7" id="KW-1133">Transmembrane helix</keyword>
<evidence type="ECO:0000256" key="4">
    <source>
        <dbReference type="ARBA" id="ARBA00022692"/>
    </source>
</evidence>
<keyword evidence="9" id="KW-1185">Reference proteome</keyword>
<keyword evidence="3" id="KW-1003">Cell membrane</keyword>
<evidence type="ECO:0000256" key="1">
    <source>
        <dbReference type="ARBA" id="ARBA00004651"/>
    </source>
</evidence>
<dbReference type="AlphaFoldDB" id="A0A6G9AXE1"/>
<comment type="subcellular location">
    <subcellularLocation>
        <location evidence="1">Cell membrane</location>
        <topology evidence="1">Multi-pass membrane protein</topology>
    </subcellularLocation>
</comment>
<organism evidence="8 9">
    <name type="scientific">Spirosoma aureum</name>
    <dbReference type="NCBI Taxonomy" id="2692134"/>
    <lineage>
        <taxon>Bacteria</taxon>
        <taxon>Pseudomonadati</taxon>
        <taxon>Bacteroidota</taxon>
        <taxon>Cytophagia</taxon>
        <taxon>Cytophagales</taxon>
        <taxon>Cytophagaceae</taxon>
        <taxon>Spirosoma</taxon>
    </lineage>
</organism>
<evidence type="ECO:0000256" key="2">
    <source>
        <dbReference type="ARBA" id="ARBA00006679"/>
    </source>
</evidence>
<name>A0A6G9AXE1_9BACT</name>
<dbReference type="Pfam" id="PF07681">
    <property type="entry name" value="DoxX"/>
    <property type="match status" value="1"/>
</dbReference>